<evidence type="ECO:0000259" key="6">
    <source>
        <dbReference type="Pfam" id="PF00496"/>
    </source>
</evidence>
<evidence type="ECO:0000256" key="4">
    <source>
        <dbReference type="ARBA" id="ARBA00022764"/>
    </source>
</evidence>
<gene>
    <name evidence="7" type="ORF">KUG47_01605</name>
</gene>
<dbReference type="EMBL" id="JAHRVA010000001">
    <property type="protein sequence ID" value="MBV2142192.1"/>
    <property type="molecule type" value="Genomic_DNA"/>
</dbReference>
<keyword evidence="4" id="KW-0574">Periplasm</keyword>
<dbReference type="AlphaFoldDB" id="A0A949PJT7"/>
<dbReference type="GO" id="GO:1904680">
    <property type="term" value="F:peptide transmembrane transporter activity"/>
    <property type="evidence" value="ECO:0007669"/>
    <property type="project" value="TreeGrafter"/>
</dbReference>
<evidence type="ECO:0000313" key="8">
    <source>
        <dbReference type="Proteomes" id="UP000752297"/>
    </source>
</evidence>
<dbReference type="RefSeq" id="WP_217676211.1">
    <property type="nucleotide sequence ID" value="NZ_JAHRVA010000001.1"/>
</dbReference>
<evidence type="ECO:0000256" key="5">
    <source>
        <dbReference type="SAM" id="SignalP"/>
    </source>
</evidence>
<feature type="signal peptide" evidence="5">
    <location>
        <begin position="1"/>
        <end position="23"/>
    </location>
</feature>
<evidence type="ECO:0000256" key="2">
    <source>
        <dbReference type="ARBA" id="ARBA00005695"/>
    </source>
</evidence>
<dbReference type="Proteomes" id="UP000752297">
    <property type="component" value="Unassembled WGS sequence"/>
</dbReference>
<accession>A0A949PJT7</accession>
<dbReference type="InterPro" id="IPR030678">
    <property type="entry name" value="Peptide/Ni-bd"/>
</dbReference>
<comment type="subcellular location">
    <subcellularLocation>
        <location evidence="1">Periplasm</location>
    </subcellularLocation>
</comment>
<feature type="chain" id="PRO_5037406081" evidence="5">
    <location>
        <begin position="24"/>
        <end position="632"/>
    </location>
</feature>
<dbReference type="InterPro" id="IPR000914">
    <property type="entry name" value="SBP_5_dom"/>
</dbReference>
<dbReference type="CDD" id="cd08497">
    <property type="entry name" value="MbnE-like"/>
    <property type="match status" value="1"/>
</dbReference>
<dbReference type="Pfam" id="PF00496">
    <property type="entry name" value="SBP_bac_5"/>
    <property type="match status" value="1"/>
</dbReference>
<evidence type="ECO:0000256" key="3">
    <source>
        <dbReference type="ARBA" id="ARBA00022729"/>
    </source>
</evidence>
<dbReference type="GO" id="GO:0015833">
    <property type="term" value="P:peptide transport"/>
    <property type="evidence" value="ECO:0007669"/>
    <property type="project" value="TreeGrafter"/>
</dbReference>
<dbReference type="GO" id="GO:0030288">
    <property type="term" value="C:outer membrane-bounded periplasmic space"/>
    <property type="evidence" value="ECO:0007669"/>
    <property type="project" value="TreeGrafter"/>
</dbReference>
<evidence type="ECO:0000313" key="7">
    <source>
        <dbReference type="EMBL" id="MBV2142192.1"/>
    </source>
</evidence>
<dbReference type="PIRSF" id="PIRSF002741">
    <property type="entry name" value="MppA"/>
    <property type="match status" value="1"/>
</dbReference>
<sequence>MRAFWAGAFAAAVLVGAISASYADDAANGGQTSGGTDPQWRYSSSLMGEPKYPADFKHYDYVNPEAPKGGTLNQVAVGTFDTLNPYVIQGVAAAGLSEFGGGLLYDTLMTDSLDQGSTQYPLIAEALQYPDDFSWVKFKLNPNARWHDGEPITVDDVIWSFNLLKKQSPMYNKYYSDVETAEKSGDHEVKFTFSQKGNRELPQIMGQLAVLPKHWWEGKDAQGKPRDISRSTLEIPLGSSAYKIEKVVPGRSIIWARVDDYWGKDLPVNVGRNNFDHLKYEYYFNEDATWEAFKKGGRYDYRQENRAQRWAEQYNFPAVERGDVIKESFPFHAVGRMQGYFLNTRRDKFKDPKVREALTYAFNFESMNRLLFFNQYKRIESYFAGNELELSGPPTPEEQAILETVKDSLPADALTKEFKLPVYDTAQATRANLRTALKLFSEAGWKLQGNKLVNANGQPFTIEFLGRDPTDERIYNPFAASLRKIGINATVRIVDAAQYQARVNDFDYDIITSVVAQSGSPGNEQRDMWGSKAADFKGSRNYAGIKNPAIDTLIDHVIYAKDRDELVAATHALDRALLWNYYVIPQWYSDHINIAYWNKFGMPETQPDYLGIDPFSWWIDPEKEAKLKSGSE</sequence>
<proteinExistence type="inferred from homology"/>
<evidence type="ECO:0000256" key="1">
    <source>
        <dbReference type="ARBA" id="ARBA00004418"/>
    </source>
</evidence>
<comment type="caution">
    <text evidence="7">The sequence shown here is derived from an EMBL/GenBank/DDBJ whole genome shotgun (WGS) entry which is preliminary data.</text>
</comment>
<dbReference type="InterPro" id="IPR039424">
    <property type="entry name" value="SBP_5"/>
</dbReference>
<organism evidence="7 8">
    <name type="scientific">Falsochrobactrum tianjinense</name>
    <dbReference type="NCBI Taxonomy" id="2706015"/>
    <lineage>
        <taxon>Bacteria</taxon>
        <taxon>Pseudomonadati</taxon>
        <taxon>Pseudomonadota</taxon>
        <taxon>Alphaproteobacteria</taxon>
        <taxon>Hyphomicrobiales</taxon>
        <taxon>Brucellaceae</taxon>
        <taxon>Falsochrobactrum</taxon>
    </lineage>
</organism>
<feature type="domain" description="Solute-binding protein family 5" evidence="6">
    <location>
        <begin position="120"/>
        <end position="533"/>
    </location>
</feature>
<name>A0A949PJT7_9HYPH</name>
<keyword evidence="8" id="KW-1185">Reference proteome</keyword>
<dbReference type="PANTHER" id="PTHR30290">
    <property type="entry name" value="PERIPLASMIC BINDING COMPONENT OF ABC TRANSPORTER"/>
    <property type="match status" value="1"/>
</dbReference>
<protein>
    <submittedName>
        <fullName evidence="7">Extracellular solute-binding protein</fullName>
    </submittedName>
</protein>
<reference evidence="7 8" key="1">
    <citation type="submission" date="2021-06" db="EMBL/GenBank/DDBJ databases">
        <title>Falsochrobactrum tianjin sp.nov., a new petroleum-degrading bacteria isolated from oily soils.</title>
        <authorList>
            <person name="Chen G."/>
            <person name="Chen H."/>
            <person name="Tian J."/>
            <person name="Qing J."/>
            <person name="Zhong L."/>
            <person name="Ma W."/>
            <person name="Song Y."/>
            <person name="Cui X."/>
            <person name="Yan B."/>
        </authorList>
    </citation>
    <scope>NUCLEOTIDE SEQUENCE [LARGE SCALE GENOMIC DNA]</scope>
    <source>
        <strain evidence="7 8">TDYN1</strain>
    </source>
</reference>
<dbReference type="PANTHER" id="PTHR30290:SF64">
    <property type="entry name" value="ABC TRANSPORTER PERIPLASMIC BINDING PROTEIN"/>
    <property type="match status" value="1"/>
</dbReference>
<dbReference type="GO" id="GO:0042884">
    <property type="term" value="P:microcin transport"/>
    <property type="evidence" value="ECO:0007669"/>
    <property type="project" value="TreeGrafter"/>
</dbReference>
<comment type="similarity">
    <text evidence="2">Belongs to the bacterial solute-binding protein 5 family.</text>
</comment>
<keyword evidence="3 5" id="KW-0732">Signal</keyword>